<protein>
    <submittedName>
        <fullName evidence="2">Uncharacterized protein</fullName>
    </submittedName>
</protein>
<feature type="compositionally biased region" description="Low complexity" evidence="1">
    <location>
        <begin position="179"/>
        <end position="191"/>
    </location>
</feature>
<evidence type="ECO:0000313" key="2">
    <source>
        <dbReference type="EMBL" id="CEM25188.1"/>
    </source>
</evidence>
<dbReference type="Proteomes" id="UP000041254">
    <property type="component" value="Unassembled WGS sequence"/>
</dbReference>
<dbReference type="VEuPathDB" id="CryptoDB:Vbra_3340"/>
<evidence type="ECO:0000256" key="1">
    <source>
        <dbReference type="SAM" id="MobiDB-lite"/>
    </source>
</evidence>
<keyword evidence="3" id="KW-1185">Reference proteome</keyword>
<proteinExistence type="predicted"/>
<feature type="compositionally biased region" description="Low complexity" evidence="1">
    <location>
        <begin position="291"/>
        <end position="306"/>
    </location>
</feature>
<name>A0A0G4G8Z2_VITBC</name>
<feature type="compositionally biased region" description="Basic residues" evidence="1">
    <location>
        <begin position="234"/>
        <end position="243"/>
    </location>
</feature>
<dbReference type="PhylomeDB" id="A0A0G4G8Z2"/>
<organism evidence="2 3">
    <name type="scientific">Vitrella brassicaformis (strain CCMP3155)</name>
    <dbReference type="NCBI Taxonomy" id="1169540"/>
    <lineage>
        <taxon>Eukaryota</taxon>
        <taxon>Sar</taxon>
        <taxon>Alveolata</taxon>
        <taxon>Colpodellida</taxon>
        <taxon>Vitrellaceae</taxon>
        <taxon>Vitrella</taxon>
    </lineage>
</organism>
<dbReference type="AlphaFoldDB" id="A0A0G4G8Z2"/>
<gene>
    <name evidence="2" type="ORF">Vbra_3340</name>
</gene>
<feature type="compositionally biased region" description="Polar residues" evidence="1">
    <location>
        <begin position="268"/>
        <end position="287"/>
    </location>
</feature>
<feature type="compositionally biased region" description="Low complexity" evidence="1">
    <location>
        <begin position="1"/>
        <end position="11"/>
    </location>
</feature>
<reference evidence="2 3" key="1">
    <citation type="submission" date="2014-11" db="EMBL/GenBank/DDBJ databases">
        <authorList>
            <person name="Zhu J."/>
            <person name="Qi W."/>
            <person name="Song R."/>
        </authorList>
    </citation>
    <scope>NUCLEOTIDE SEQUENCE [LARGE SCALE GENOMIC DNA]</scope>
</reference>
<feature type="compositionally biased region" description="Low complexity" evidence="1">
    <location>
        <begin position="331"/>
        <end position="345"/>
    </location>
</feature>
<feature type="region of interest" description="Disordered" evidence="1">
    <location>
        <begin position="331"/>
        <end position="352"/>
    </location>
</feature>
<feature type="compositionally biased region" description="Basic residues" evidence="1">
    <location>
        <begin position="156"/>
        <end position="169"/>
    </location>
</feature>
<accession>A0A0G4G8Z2</accession>
<feature type="region of interest" description="Disordered" evidence="1">
    <location>
        <begin position="208"/>
        <end position="306"/>
    </location>
</feature>
<dbReference type="InParanoid" id="A0A0G4G8Z2"/>
<feature type="region of interest" description="Disordered" evidence="1">
    <location>
        <begin position="1"/>
        <end position="21"/>
    </location>
</feature>
<feature type="region of interest" description="Disordered" evidence="1">
    <location>
        <begin position="156"/>
        <end position="191"/>
    </location>
</feature>
<dbReference type="EMBL" id="CDMY01000592">
    <property type="protein sequence ID" value="CEM25188.1"/>
    <property type="molecule type" value="Genomic_DNA"/>
</dbReference>
<evidence type="ECO:0000313" key="3">
    <source>
        <dbReference type="Proteomes" id="UP000041254"/>
    </source>
</evidence>
<sequence length="950" mass="99668">MGAAASSSSASRPTPEATPCCASSRCQEGTRVLLMSSSKRAPTEDYVWVKAEVVSIVPQVFYMREGTLQEGMELHMREVGGRGELFEQVVPYQTNTTTNSNTATPVVWDCNKKAPVGFGEDLLASVFGFLSPRELSALFPPPCSTGPEPITLLSKKSRRHKQTRRKSGCHVRAIGGDGTSDSPLSSITPSSALPSTIGGGLFAGATSGSTNAIAEPTDWETTEVFEERGPAIGRRGRPGRGRRGVPSAASTGEGDLATAAAPPGGGTSSVFTFGATTPASQSRTTRVFNKPVSTAPAPTSSASLTTTTTTTAPIDLFGGSIQTKSGSLFAPAKAPTASRPTTTPASNPFELDKASTKGRCGGLFGAEAALGVESLLGGVGPTGSIFGGTGMAASSLSSGSGASLSTGGSTFGEAAFAQRSTGGRGVMESSDSPVYMAALHQQTHVAIDPLTDEDRLFWETMTPDEAFGLGRGLVNLTALSLVQPSDNPLWCMDSMIAIVEGQAAGRHEVCQKEGQQHMAEGSLETIQFTTTNTTIATTPSNRPPIPPSFTTSPPTLHALKAVTGALPRHDVLVNTGWKIPALECVEQVGWGARTLGRFISSSQSLKAVSGSQFSWWDWAAVFGRIPEAPAGQPGPLRQLERIGEIRLDTEGVRQLQDVLTSRGCQKSLTRLDVHIRPSVQASTLPDLLAIDDLINMCCVSPDAAHPICEGLGFFDLAVFYADAFLHRPSPFIKAALQEAARRATKVYYILSNHDITHPIDNPTQAAIDIASSLSFERAERVVVEKAAGFTIPPGTPSPAPAIISHLQPFPNATDLHTRALGGAAGRLLAQKMPMRMRKVVFWGGVSREERSDVLDGLGSEREVAAVAAGDSLLTQDPFGGWGSAGSPSIHNIRLEVEVPDSSDAAQLVRDGLSTLLNAGVPGLTGVQFRCHGMTATLAPPFGRCSRTARK</sequence>